<protein>
    <recommendedName>
        <fullName evidence="3">BTB domain-containing protein</fullName>
    </recommendedName>
</protein>
<keyword evidence="2" id="KW-1185">Reference proteome</keyword>
<dbReference type="Proteomes" id="UP000027195">
    <property type="component" value="Unassembled WGS sequence"/>
</dbReference>
<sequence length="230" mass="25780">MSPASNASAAAPAVPDCKAHAHFFFNDGNVTFKFPKDGVAFNVHRYHFRESPRFQNDYAPKGQAKEPTTIEITDFPALDFEALLFALYAPIFKDYPHATSDAHWISVLNMAQHWGLGDLRKHTIERLEKLPVEPVQKIFHYRACGVEKEHPAILIPSYVALCEREQPISTAEGHRLELDTVTKLFTVREEVLKSQLASKAKSPEDVAKLRQKLVENAFAAGATPMLNGKK</sequence>
<evidence type="ECO:0008006" key="3">
    <source>
        <dbReference type="Google" id="ProtNLM"/>
    </source>
</evidence>
<dbReference type="InParanoid" id="A0A067N5N4"/>
<dbReference type="STRING" id="930990.A0A067N5N4"/>
<gene>
    <name evidence="1" type="ORF">BOTBODRAFT_28016</name>
</gene>
<name>A0A067N5N4_BOTB1</name>
<proteinExistence type="predicted"/>
<dbReference type="InterPro" id="IPR011333">
    <property type="entry name" value="SKP1/BTB/POZ_sf"/>
</dbReference>
<dbReference type="Gene3D" id="3.30.710.10">
    <property type="entry name" value="Potassium Channel Kv1.1, Chain A"/>
    <property type="match status" value="1"/>
</dbReference>
<reference evidence="2" key="1">
    <citation type="journal article" date="2014" name="Proc. Natl. Acad. Sci. U.S.A.">
        <title>Extensive sampling of basidiomycete genomes demonstrates inadequacy of the white-rot/brown-rot paradigm for wood decay fungi.</title>
        <authorList>
            <person name="Riley R."/>
            <person name="Salamov A.A."/>
            <person name="Brown D.W."/>
            <person name="Nagy L.G."/>
            <person name="Floudas D."/>
            <person name="Held B.W."/>
            <person name="Levasseur A."/>
            <person name="Lombard V."/>
            <person name="Morin E."/>
            <person name="Otillar R."/>
            <person name="Lindquist E.A."/>
            <person name="Sun H."/>
            <person name="LaButti K.M."/>
            <person name="Schmutz J."/>
            <person name="Jabbour D."/>
            <person name="Luo H."/>
            <person name="Baker S.E."/>
            <person name="Pisabarro A.G."/>
            <person name="Walton J.D."/>
            <person name="Blanchette R.A."/>
            <person name="Henrissat B."/>
            <person name="Martin F."/>
            <person name="Cullen D."/>
            <person name="Hibbett D.S."/>
            <person name="Grigoriev I.V."/>
        </authorList>
    </citation>
    <scope>NUCLEOTIDE SEQUENCE [LARGE SCALE GENOMIC DNA]</scope>
    <source>
        <strain evidence="2">FD-172 SS1</strain>
    </source>
</reference>
<dbReference type="EMBL" id="KL198019">
    <property type="protein sequence ID" value="KDQ19432.1"/>
    <property type="molecule type" value="Genomic_DNA"/>
</dbReference>
<evidence type="ECO:0000313" key="2">
    <source>
        <dbReference type="Proteomes" id="UP000027195"/>
    </source>
</evidence>
<organism evidence="1 2">
    <name type="scientific">Botryobasidium botryosum (strain FD-172 SS1)</name>
    <dbReference type="NCBI Taxonomy" id="930990"/>
    <lineage>
        <taxon>Eukaryota</taxon>
        <taxon>Fungi</taxon>
        <taxon>Dikarya</taxon>
        <taxon>Basidiomycota</taxon>
        <taxon>Agaricomycotina</taxon>
        <taxon>Agaricomycetes</taxon>
        <taxon>Cantharellales</taxon>
        <taxon>Botryobasidiaceae</taxon>
        <taxon>Botryobasidium</taxon>
    </lineage>
</organism>
<accession>A0A067N5N4</accession>
<dbReference type="HOGENOM" id="CLU_047592_7_1_1"/>
<dbReference type="AlphaFoldDB" id="A0A067N5N4"/>
<dbReference type="OrthoDB" id="2367075at2759"/>
<evidence type="ECO:0000313" key="1">
    <source>
        <dbReference type="EMBL" id="KDQ19432.1"/>
    </source>
</evidence>